<organism evidence="9 10">
    <name type="scientific">Vitis vinifera</name>
    <name type="common">Grape</name>
    <dbReference type="NCBI Taxonomy" id="29760"/>
    <lineage>
        <taxon>Eukaryota</taxon>
        <taxon>Viridiplantae</taxon>
        <taxon>Streptophyta</taxon>
        <taxon>Embryophyta</taxon>
        <taxon>Tracheophyta</taxon>
        <taxon>Spermatophyta</taxon>
        <taxon>Magnoliopsida</taxon>
        <taxon>eudicotyledons</taxon>
        <taxon>Gunneridae</taxon>
        <taxon>Pentapetalae</taxon>
        <taxon>rosids</taxon>
        <taxon>Vitales</taxon>
        <taxon>Vitaceae</taxon>
        <taxon>Viteae</taxon>
        <taxon>Vitis</taxon>
    </lineage>
</organism>
<dbReference type="SMR" id="A0A438GZW4"/>
<evidence type="ECO:0000259" key="8">
    <source>
        <dbReference type="PROSITE" id="PS51775"/>
    </source>
</evidence>
<keyword evidence="5" id="KW-0175">Coiled coil</keyword>
<protein>
    <submittedName>
        <fullName evidence="9">Myosin-binding protein 1</fullName>
    </submittedName>
</protein>
<dbReference type="PANTHER" id="PTHR31448:SF32">
    <property type="entry name" value="MYOSIN-BINDING PROTEIN 1"/>
    <property type="match status" value="1"/>
</dbReference>
<name>A0A438GZW4_VITVI</name>
<dbReference type="EMBL" id="QGNW01000308">
    <property type="protein sequence ID" value="RVW77772.1"/>
    <property type="molecule type" value="Genomic_DNA"/>
</dbReference>
<feature type="transmembrane region" description="Helical" evidence="7">
    <location>
        <begin position="21"/>
        <end position="45"/>
    </location>
</feature>
<feature type="region of interest" description="Disordered" evidence="6">
    <location>
        <begin position="746"/>
        <end position="769"/>
    </location>
</feature>
<feature type="coiled-coil region" evidence="5">
    <location>
        <begin position="816"/>
        <end position="850"/>
    </location>
</feature>
<evidence type="ECO:0000256" key="7">
    <source>
        <dbReference type="SAM" id="Phobius"/>
    </source>
</evidence>
<evidence type="ECO:0000256" key="1">
    <source>
        <dbReference type="ARBA" id="ARBA00004167"/>
    </source>
</evidence>
<evidence type="ECO:0000313" key="9">
    <source>
        <dbReference type="EMBL" id="RVW77772.1"/>
    </source>
</evidence>
<dbReference type="InterPro" id="IPR007656">
    <property type="entry name" value="GTD-bd"/>
</dbReference>
<feature type="region of interest" description="Disordered" evidence="6">
    <location>
        <begin position="375"/>
        <end position="399"/>
    </location>
</feature>
<gene>
    <name evidence="9" type="primary">MYOB1</name>
    <name evidence="9" type="ORF">CK203_050302</name>
</gene>
<dbReference type="KEGG" id="vvi:100258654"/>
<dbReference type="Pfam" id="PF04576">
    <property type="entry name" value="Zein-binding"/>
    <property type="match status" value="1"/>
</dbReference>
<sequence length="880" mass="97437">MATMGISPVKSQNVSQGFTTVLTSAFFEWLLMFMLFIDGIFSYLVTKFARSCELQAPCLLCSRLDRVLGKEKLGFYWDLICHNHKLEISSLVLCYTHKKLVNGRGMCENCLFSFATINKYNAETYRLLVGKLGEDTNSVLDHDPILEEYKPSSSSTRHCSCCSKPYIPSESDKRLFQTKSIESEAAELDLSLSGAVEHSHEGLKKKQYIPSGSVGAPQLGSKRLDPLSHIGYTELKITSDSESEILLSDDDDANTIPCETNQPKEDVTVHSLLPEPRVITLADDLATEKLIIPAFVSEPSDAMPQVRSNAIKLNGTASEAPTAAIGHGLEELDWQKLEHKVDPSVLPALTHTDDTPASFNSVETPVELSKQVLDDAEASEVPQTSVAEKGEISKTGSGPITGGVIGSEINPMLVDTVHQMPNSLDLGDAYRLAVSNRGRQSSGILADQRTGKDSAKVSGEFKVLLSQMSATRGFELPLNDISPRVSGNVDDLKTFDSSTPTGLHILQKRISLERNESGLSLDGSIVSEIEGESMVDRLKRQVEHDRKTIIALYKELDEERNASAISANQAMAMITRLQEEKAALHMEALQYLRMMEEQSEYDMEALQKTNDLLTEKEKEMQDLEAELEFYRKKFPDETMLENTLQPTCDPKIEDVRMEHSDASCVGNDVDVPSNVVMVKPKICDNVERKEMSFNDKHMSIMKNSLLEIEEERLYISECLKILEVKLRLFSNDGACSNLANGEYSGNGVSDSKELNHKEGSQEDGGMEETDLPVQNDISVSRGSPHAGGSFALSQNSQFVGKESGQSSSIFCRENDLIALGNEISHLNDRLESLEADRDFLEHSVNSLRNGDEGLQFIQQIASDLQELRKIGIRRRNQTVS</sequence>
<dbReference type="PANTHER" id="PTHR31448">
    <property type="entry name" value="MYOSIN-BINDING PROTEIN 2"/>
    <property type="match status" value="1"/>
</dbReference>
<feature type="coiled-coil region" evidence="5">
    <location>
        <begin position="567"/>
        <end position="633"/>
    </location>
</feature>
<feature type="domain" description="GTD-binding" evidence="8">
    <location>
        <begin position="533"/>
        <end position="631"/>
    </location>
</feature>
<reference evidence="9 10" key="1">
    <citation type="journal article" date="2018" name="PLoS Genet.">
        <title>Population sequencing reveals clonal diversity and ancestral inbreeding in the grapevine cultivar Chardonnay.</title>
        <authorList>
            <person name="Roach M.J."/>
            <person name="Johnson D.L."/>
            <person name="Bohlmann J."/>
            <person name="van Vuuren H.J."/>
            <person name="Jones S.J."/>
            <person name="Pretorius I.S."/>
            <person name="Schmidt S.A."/>
            <person name="Borneman A.R."/>
        </authorList>
    </citation>
    <scope>NUCLEOTIDE SEQUENCE [LARGE SCALE GENOMIC DNA]</scope>
    <source>
        <strain evidence="10">cv. Chardonnay</strain>
        <tissue evidence="9">Leaf</tissue>
    </source>
</reference>
<dbReference type="OrthoDB" id="1047602at2759"/>
<keyword evidence="4 7" id="KW-0472">Membrane</keyword>
<evidence type="ECO:0000256" key="5">
    <source>
        <dbReference type="SAM" id="Coils"/>
    </source>
</evidence>
<dbReference type="Gramene" id="Vitis14g00769.t01">
    <property type="protein sequence ID" value="Vitis14g00769.t01.CDS"/>
    <property type="gene ID" value="Vitis14g00769"/>
</dbReference>
<proteinExistence type="predicted"/>
<evidence type="ECO:0000256" key="2">
    <source>
        <dbReference type="ARBA" id="ARBA00022692"/>
    </source>
</evidence>
<accession>A0A438GZW4</accession>
<evidence type="ECO:0000256" key="4">
    <source>
        <dbReference type="ARBA" id="ARBA00023136"/>
    </source>
</evidence>
<keyword evidence="3 7" id="KW-1133">Transmembrane helix</keyword>
<dbReference type="InterPro" id="IPR039306">
    <property type="entry name" value="MYOB"/>
</dbReference>
<comment type="caution">
    <text evidence="9">The sequence shown here is derived from an EMBL/GenBank/DDBJ whole genome shotgun (WGS) entry which is preliminary data.</text>
</comment>
<dbReference type="GO" id="GO:0016020">
    <property type="term" value="C:membrane"/>
    <property type="evidence" value="ECO:0007669"/>
    <property type="project" value="UniProtKB-SubCell"/>
</dbReference>
<dbReference type="GO" id="GO:0080115">
    <property type="term" value="F:myosin XI tail binding"/>
    <property type="evidence" value="ECO:0007669"/>
    <property type="project" value="UniProtKB-ARBA"/>
</dbReference>
<feature type="compositionally biased region" description="Basic and acidic residues" evidence="6">
    <location>
        <begin position="750"/>
        <end position="760"/>
    </location>
</feature>
<dbReference type="Proteomes" id="UP000288805">
    <property type="component" value="Unassembled WGS sequence"/>
</dbReference>
<evidence type="ECO:0000256" key="3">
    <source>
        <dbReference type="ARBA" id="ARBA00022989"/>
    </source>
</evidence>
<keyword evidence="2 7" id="KW-0812">Transmembrane</keyword>
<dbReference type="AlphaFoldDB" id="A0A438GZW4"/>
<evidence type="ECO:0000256" key="6">
    <source>
        <dbReference type="SAM" id="MobiDB-lite"/>
    </source>
</evidence>
<evidence type="ECO:0000313" key="10">
    <source>
        <dbReference type="Proteomes" id="UP000288805"/>
    </source>
</evidence>
<dbReference type="PROSITE" id="PS51775">
    <property type="entry name" value="GTD_BINDING"/>
    <property type="match status" value="1"/>
</dbReference>
<comment type="subcellular location">
    <subcellularLocation>
        <location evidence="1">Membrane</location>
        <topology evidence="1">Single-pass membrane protein</topology>
    </subcellularLocation>
</comment>